<dbReference type="KEGG" id="psti:SOO65_13135"/>
<evidence type="ECO:0000256" key="1">
    <source>
        <dbReference type="ARBA" id="ARBA00022723"/>
    </source>
</evidence>
<feature type="signal peptide" evidence="3">
    <location>
        <begin position="1"/>
        <end position="17"/>
    </location>
</feature>
<evidence type="ECO:0000313" key="6">
    <source>
        <dbReference type="Proteomes" id="UP001324634"/>
    </source>
</evidence>
<sequence>MKTWLLALLLIPMTTHAGIDQYPEDREYTNLDKGYTQYGAPSLHRTGKYALTFDDGPHGVKTPKILDTLKKYKVQATFFVVTSQITDSNFHIVKRILDEGHILASHGRAHDNSTKITKDEWKTKVKQSFLDLSKWYKKAGHPFNKFYYRFPYAAYGGRKDHHHMNTLKEISKELLKDNCIQFAFWDIDSGDWIPGMSPQEVFQNFKASNEGGKFITYKTMRVNGKLTQVKVRTEIEEPTQGGVVLQHDIQESSVGGTELFLKYAQENHLEIIPLDKVEEFSVTKNCKL</sequence>
<evidence type="ECO:0000259" key="4">
    <source>
        <dbReference type="PROSITE" id="PS51677"/>
    </source>
</evidence>
<dbReference type="PROSITE" id="PS51677">
    <property type="entry name" value="NODB"/>
    <property type="match status" value="1"/>
</dbReference>
<dbReference type="AlphaFoldDB" id="A0AAX4HK81"/>
<dbReference type="EC" id="3.-.-.-" evidence="5"/>
<dbReference type="CDD" id="cd10917">
    <property type="entry name" value="CE4_NodB_like_6s_7s"/>
    <property type="match status" value="1"/>
</dbReference>
<evidence type="ECO:0000256" key="2">
    <source>
        <dbReference type="ARBA" id="ARBA00022801"/>
    </source>
</evidence>
<dbReference type="PANTHER" id="PTHR10587">
    <property type="entry name" value="GLYCOSYL TRANSFERASE-RELATED"/>
    <property type="match status" value="1"/>
</dbReference>
<keyword evidence="6" id="KW-1185">Reference proteome</keyword>
<dbReference type="InterPro" id="IPR002509">
    <property type="entry name" value="NODB_dom"/>
</dbReference>
<keyword evidence="1" id="KW-0479">Metal-binding</keyword>
<organism evidence="5 6">
    <name type="scientific">Peredibacter starrii</name>
    <dbReference type="NCBI Taxonomy" id="28202"/>
    <lineage>
        <taxon>Bacteria</taxon>
        <taxon>Pseudomonadati</taxon>
        <taxon>Bdellovibrionota</taxon>
        <taxon>Bacteriovoracia</taxon>
        <taxon>Bacteriovoracales</taxon>
        <taxon>Bacteriovoracaceae</taxon>
        <taxon>Peredibacter</taxon>
    </lineage>
</organism>
<dbReference type="Pfam" id="PF01522">
    <property type="entry name" value="Polysacc_deac_1"/>
    <property type="match status" value="1"/>
</dbReference>
<dbReference type="SUPFAM" id="SSF88713">
    <property type="entry name" value="Glycoside hydrolase/deacetylase"/>
    <property type="match status" value="1"/>
</dbReference>
<keyword evidence="2 5" id="KW-0378">Hydrolase</keyword>
<feature type="domain" description="NodB homology" evidence="4">
    <location>
        <begin position="47"/>
        <end position="272"/>
    </location>
</feature>
<dbReference type="GO" id="GO:0046872">
    <property type="term" value="F:metal ion binding"/>
    <property type="evidence" value="ECO:0007669"/>
    <property type="project" value="UniProtKB-KW"/>
</dbReference>
<evidence type="ECO:0000256" key="3">
    <source>
        <dbReference type="SAM" id="SignalP"/>
    </source>
</evidence>
<dbReference type="InterPro" id="IPR011330">
    <property type="entry name" value="Glyco_hydro/deAcase_b/a-brl"/>
</dbReference>
<protein>
    <submittedName>
        <fullName evidence="5">Polysaccharide deacetylase family protein</fullName>
        <ecNumber evidence="5">3.-.-.-</ecNumber>
    </submittedName>
</protein>
<dbReference type="RefSeq" id="WP_321390693.1">
    <property type="nucleotide sequence ID" value="NZ_CP139487.1"/>
</dbReference>
<dbReference type="PANTHER" id="PTHR10587:SF133">
    <property type="entry name" value="CHITIN DEACETYLASE 1-RELATED"/>
    <property type="match status" value="1"/>
</dbReference>
<dbReference type="Proteomes" id="UP001324634">
    <property type="component" value="Chromosome"/>
</dbReference>
<gene>
    <name evidence="5" type="ORF">SOO65_13135</name>
</gene>
<evidence type="ECO:0000313" key="5">
    <source>
        <dbReference type="EMBL" id="WPU63633.1"/>
    </source>
</evidence>
<dbReference type="Gene3D" id="3.20.20.370">
    <property type="entry name" value="Glycoside hydrolase/deacetylase"/>
    <property type="match status" value="1"/>
</dbReference>
<dbReference type="EMBL" id="CP139487">
    <property type="protein sequence ID" value="WPU63633.1"/>
    <property type="molecule type" value="Genomic_DNA"/>
</dbReference>
<feature type="chain" id="PRO_5043545207" evidence="3">
    <location>
        <begin position="18"/>
        <end position="288"/>
    </location>
</feature>
<reference evidence="5 6" key="1">
    <citation type="submission" date="2023-11" db="EMBL/GenBank/DDBJ databases">
        <title>Peredibacter starrii A3.12.</title>
        <authorList>
            <person name="Mitchell R.J."/>
        </authorList>
    </citation>
    <scope>NUCLEOTIDE SEQUENCE [LARGE SCALE GENOMIC DNA]</scope>
    <source>
        <strain evidence="5 6">A3.12</strain>
    </source>
</reference>
<keyword evidence="3" id="KW-0732">Signal</keyword>
<proteinExistence type="predicted"/>
<dbReference type="GO" id="GO:0016810">
    <property type="term" value="F:hydrolase activity, acting on carbon-nitrogen (but not peptide) bonds"/>
    <property type="evidence" value="ECO:0007669"/>
    <property type="project" value="InterPro"/>
</dbReference>
<name>A0AAX4HK81_9BACT</name>
<dbReference type="GO" id="GO:0016020">
    <property type="term" value="C:membrane"/>
    <property type="evidence" value="ECO:0007669"/>
    <property type="project" value="TreeGrafter"/>
</dbReference>
<dbReference type="InterPro" id="IPR050248">
    <property type="entry name" value="Polysacc_deacetylase_ArnD"/>
</dbReference>
<accession>A0AAX4HK81</accession>
<dbReference type="GO" id="GO:0005975">
    <property type="term" value="P:carbohydrate metabolic process"/>
    <property type="evidence" value="ECO:0007669"/>
    <property type="project" value="InterPro"/>
</dbReference>